<protein>
    <recommendedName>
        <fullName evidence="2">Thioesterase domain-containing protein</fullName>
    </recommendedName>
</protein>
<dbReference type="SUPFAM" id="SSF53474">
    <property type="entry name" value="alpha/beta-Hydrolases"/>
    <property type="match status" value="1"/>
</dbReference>
<comment type="similarity">
    <text evidence="1">Belongs to the thioesterase family.</text>
</comment>
<dbReference type="PANTHER" id="PTHR11487:SF0">
    <property type="entry name" value="S-ACYL FATTY ACID SYNTHASE THIOESTERASE, MEDIUM CHAIN"/>
    <property type="match status" value="1"/>
</dbReference>
<evidence type="ECO:0000313" key="3">
    <source>
        <dbReference type="EMBL" id="GHE12684.1"/>
    </source>
</evidence>
<sequence length="254" mass="26164">MRGGPERVVLQDGAAAHLVCVPYAGGSARSFVRLARQLPDDWRITAAQPPAGSPAGAGLAALDGLRGLDGLARHYLRLLADDLAGAAGGPTLLLGHSLGAAVVHRMARLWPAGTADRVRLVLSAPPRPGAPTADLLALDDPALLAAATARGMLPDLGRGADFAIRFLLPDLRRDLAALAHGGWRADPVDAAVHVLGGTRDALFPPAAVARLATVLRARSSHLVEGGHLYVVEQPAATARALVEAAAHPQVPVRT</sequence>
<evidence type="ECO:0000259" key="2">
    <source>
        <dbReference type="Pfam" id="PF00975"/>
    </source>
</evidence>
<feature type="domain" description="Thioesterase" evidence="2">
    <location>
        <begin position="17"/>
        <end position="240"/>
    </location>
</feature>
<name>A0A918YQZ1_9ACTN</name>
<dbReference type="Gene3D" id="3.40.50.1820">
    <property type="entry name" value="alpha/beta hydrolase"/>
    <property type="match status" value="1"/>
</dbReference>
<evidence type="ECO:0000313" key="4">
    <source>
        <dbReference type="Proteomes" id="UP000655443"/>
    </source>
</evidence>
<dbReference type="EMBL" id="BMVG01000035">
    <property type="protein sequence ID" value="GHE12684.1"/>
    <property type="molecule type" value="Genomic_DNA"/>
</dbReference>
<dbReference type="RefSeq" id="WP_189958253.1">
    <property type="nucleotide sequence ID" value="NZ_BMVG01000035.1"/>
</dbReference>
<accession>A0A918YQZ1</accession>
<comment type="caution">
    <text evidence="3">The sequence shown here is derived from an EMBL/GenBank/DDBJ whole genome shotgun (WGS) entry which is preliminary data.</text>
</comment>
<dbReference type="InterPro" id="IPR012223">
    <property type="entry name" value="TEII"/>
</dbReference>
<dbReference type="GO" id="GO:0008610">
    <property type="term" value="P:lipid biosynthetic process"/>
    <property type="evidence" value="ECO:0007669"/>
    <property type="project" value="TreeGrafter"/>
</dbReference>
<gene>
    <name evidence="3" type="ORF">GCM10010339_77120</name>
</gene>
<reference evidence="3" key="1">
    <citation type="journal article" date="2014" name="Int. J. Syst. Evol. Microbiol.">
        <title>Complete genome sequence of Corynebacterium casei LMG S-19264T (=DSM 44701T), isolated from a smear-ripened cheese.</title>
        <authorList>
            <consortium name="US DOE Joint Genome Institute (JGI-PGF)"/>
            <person name="Walter F."/>
            <person name="Albersmeier A."/>
            <person name="Kalinowski J."/>
            <person name="Ruckert C."/>
        </authorList>
    </citation>
    <scope>NUCLEOTIDE SEQUENCE</scope>
    <source>
        <strain evidence="3">JCM 4714</strain>
    </source>
</reference>
<dbReference type="PANTHER" id="PTHR11487">
    <property type="entry name" value="THIOESTERASE"/>
    <property type="match status" value="1"/>
</dbReference>
<dbReference type="InterPro" id="IPR029058">
    <property type="entry name" value="AB_hydrolase_fold"/>
</dbReference>
<keyword evidence="4" id="KW-1185">Reference proteome</keyword>
<reference evidence="3" key="2">
    <citation type="submission" date="2020-09" db="EMBL/GenBank/DDBJ databases">
        <authorList>
            <person name="Sun Q."/>
            <person name="Ohkuma M."/>
        </authorList>
    </citation>
    <scope>NUCLEOTIDE SEQUENCE</scope>
    <source>
        <strain evidence="3">JCM 4714</strain>
    </source>
</reference>
<organism evidence="3 4">
    <name type="scientific">Streptomyces alanosinicus</name>
    <dbReference type="NCBI Taxonomy" id="68171"/>
    <lineage>
        <taxon>Bacteria</taxon>
        <taxon>Bacillati</taxon>
        <taxon>Actinomycetota</taxon>
        <taxon>Actinomycetes</taxon>
        <taxon>Kitasatosporales</taxon>
        <taxon>Streptomycetaceae</taxon>
        <taxon>Streptomyces</taxon>
    </lineage>
</organism>
<dbReference type="Proteomes" id="UP000655443">
    <property type="component" value="Unassembled WGS sequence"/>
</dbReference>
<dbReference type="InterPro" id="IPR001031">
    <property type="entry name" value="Thioesterase"/>
</dbReference>
<dbReference type="AlphaFoldDB" id="A0A918YQZ1"/>
<proteinExistence type="inferred from homology"/>
<evidence type="ECO:0000256" key="1">
    <source>
        <dbReference type="ARBA" id="ARBA00007169"/>
    </source>
</evidence>
<dbReference type="Pfam" id="PF00975">
    <property type="entry name" value="Thioesterase"/>
    <property type="match status" value="1"/>
</dbReference>